<feature type="binding site" evidence="21">
    <location>
        <position position="288"/>
    </location>
    <ligand>
        <name>ATP</name>
        <dbReference type="ChEBI" id="CHEBI:30616"/>
    </ligand>
</feature>
<dbReference type="EMBL" id="VIBQ01000017">
    <property type="protein sequence ID" value="KAB8360688.1"/>
    <property type="molecule type" value="Genomic_DNA"/>
</dbReference>
<comment type="catalytic activity">
    <reaction evidence="17 19">
        <text>L-seryl-[protein] + ATP = O-phospho-L-seryl-[protein] + ADP + H(+)</text>
        <dbReference type="Rhea" id="RHEA:17989"/>
        <dbReference type="Rhea" id="RHEA-COMP:9863"/>
        <dbReference type="Rhea" id="RHEA-COMP:11604"/>
        <dbReference type="ChEBI" id="CHEBI:15378"/>
        <dbReference type="ChEBI" id="CHEBI:29999"/>
        <dbReference type="ChEBI" id="CHEBI:30616"/>
        <dbReference type="ChEBI" id="CHEBI:83421"/>
        <dbReference type="ChEBI" id="CHEBI:456216"/>
        <dbReference type="EC" id="2.7.11.1"/>
    </reaction>
</comment>
<feature type="domain" description="RIO kinase" evidence="24">
    <location>
        <begin position="157"/>
        <end position="402"/>
    </location>
</feature>
<evidence type="ECO:0000256" key="12">
    <source>
        <dbReference type="ARBA" id="ARBA00022777"/>
    </source>
</evidence>
<evidence type="ECO:0000256" key="2">
    <source>
        <dbReference type="ARBA" id="ARBA00004496"/>
    </source>
</evidence>
<dbReference type="PANTHER" id="PTHR45723">
    <property type="entry name" value="SERINE/THREONINE-PROTEIN KINASE RIO1"/>
    <property type="match status" value="1"/>
</dbReference>
<protein>
    <recommendedName>
        <fullName evidence="5 19">Serine/threonine-protein kinase RIO1</fullName>
        <ecNumber evidence="4 19">2.7.11.1</ecNumber>
    </recommendedName>
</protein>
<evidence type="ECO:0000256" key="4">
    <source>
        <dbReference type="ARBA" id="ARBA00012513"/>
    </source>
</evidence>
<dbReference type="FunFam" id="3.30.200.20:FF:000148">
    <property type="entry name" value="Serine/threonine-protein kinase RIO1"/>
    <property type="match status" value="1"/>
</dbReference>
<evidence type="ECO:0000256" key="10">
    <source>
        <dbReference type="ARBA" id="ARBA00022723"/>
    </source>
</evidence>
<evidence type="ECO:0000256" key="3">
    <source>
        <dbReference type="ARBA" id="ARBA00009196"/>
    </source>
</evidence>
<comment type="caution">
    <text evidence="25">The sequence shown here is derived from an EMBL/GenBank/DDBJ whole genome shotgun (WGS) entry which is preliminary data.</text>
</comment>
<feature type="binding site" evidence="21">
    <location>
        <position position="218"/>
    </location>
    <ligand>
        <name>ATP</name>
        <dbReference type="ChEBI" id="CHEBI:30616"/>
    </ligand>
</feature>
<feature type="region of interest" description="Disordered" evidence="23">
    <location>
        <begin position="1"/>
        <end position="117"/>
    </location>
</feature>
<dbReference type="GO" id="GO:0042254">
    <property type="term" value="P:ribosome biogenesis"/>
    <property type="evidence" value="ECO:0007669"/>
    <property type="project" value="UniProtKB-KW"/>
</dbReference>
<evidence type="ECO:0000256" key="9">
    <source>
        <dbReference type="ARBA" id="ARBA00022679"/>
    </source>
</evidence>
<comment type="catalytic activity">
    <reaction evidence="18">
        <text>ATP + H2O = ADP + phosphate + H(+)</text>
        <dbReference type="Rhea" id="RHEA:13065"/>
        <dbReference type="ChEBI" id="CHEBI:15377"/>
        <dbReference type="ChEBI" id="CHEBI:15378"/>
        <dbReference type="ChEBI" id="CHEBI:30616"/>
        <dbReference type="ChEBI" id="CHEBI:43474"/>
        <dbReference type="ChEBI" id="CHEBI:456216"/>
    </reaction>
</comment>
<evidence type="ECO:0000259" key="24">
    <source>
        <dbReference type="SMART" id="SM00090"/>
    </source>
</evidence>
<keyword evidence="9 19" id="KW-0808">Transferase</keyword>
<feature type="active site" description="4-aspartylphosphate intermediate" evidence="20">
    <location>
        <position position="356"/>
    </location>
</feature>
<dbReference type="GO" id="GO:0016887">
    <property type="term" value="F:ATP hydrolysis activity"/>
    <property type="evidence" value="ECO:0007669"/>
    <property type="project" value="RHEA"/>
</dbReference>
<evidence type="ECO:0000256" key="1">
    <source>
        <dbReference type="ARBA" id="ARBA00001946"/>
    </source>
</evidence>
<comment type="similarity">
    <text evidence="3 19">Belongs to the protein kinase superfamily. RIO-type Ser/Thr kinase family.</text>
</comment>
<keyword evidence="26" id="KW-1185">Reference proteome</keyword>
<keyword evidence="8 19" id="KW-0723">Serine/threonine-protein kinase</keyword>
<dbReference type="GO" id="GO:0004674">
    <property type="term" value="F:protein serine/threonine kinase activity"/>
    <property type="evidence" value="ECO:0007669"/>
    <property type="project" value="UniProtKB-KW"/>
</dbReference>
<evidence type="ECO:0000256" key="21">
    <source>
        <dbReference type="PIRSR" id="PIRSR038147-2"/>
    </source>
</evidence>
<name>A0A5N6KY04_9ROSI</name>
<accession>A0A5N6KY04</accession>
<dbReference type="Gene3D" id="1.10.510.10">
    <property type="entry name" value="Transferase(Phosphotransferase) domain 1"/>
    <property type="match status" value="1"/>
</dbReference>
<dbReference type="InterPro" id="IPR051272">
    <property type="entry name" value="RIO-type_Ser/Thr_kinase"/>
</dbReference>
<dbReference type="GO" id="GO:0106310">
    <property type="term" value="F:protein serine kinase activity"/>
    <property type="evidence" value="ECO:0007669"/>
    <property type="project" value="RHEA"/>
</dbReference>
<comment type="catalytic activity">
    <reaction evidence="16 19">
        <text>L-threonyl-[protein] + ATP = O-phospho-L-threonyl-[protein] + ADP + H(+)</text>
        <dbReference type="Rhea" id="RHEA:46608"/>
        <dbReference type="Rhea" id="RHEA-COMP:11060"/>
        <dbReference type="Rhea" id="RHEA-COMP:11605"/>
        <dbReference type="ChEBI" id="CHEBI:15378"/>
        <dbReference type="ChEBI" id="CHEBI:30013"/>
        <dbReference type="ChEBI" id="CHEBI:30616"/>
        <dbReference type="ChEBI" id="CHEBI:61977"/>
        <dbReference type="ChEBI" id="CHEBI:456216"/>
        <dbReference type="EC" id="2.7.11.1"/>
    </reaction>
</comment>
<feature type="binding site" evidence="22">
    <location>
        <position position="344"/>
    </location>
    <ligand>
        <name>Mg(2+)</name>
        <dbReference type="ChEBI" id="CHEBI:18420"/>
    </ligand>
</feature>
<reference evidence="25 26" key="1">
    <citation type="submission" date="2019-06" db="EMBL/GenBank/DDBJ databases">
        <title>A chromosomal-level reference genome of Carpinus fangiana (Coryloideae, Betulaceae).</title>
        <authorList>
            <person name="Yang X."/>
            <person name="Wang Z."/>
            <person name="Zhang L."/>
            <person name="Hao G."/>
            <person name="Liu J."/>
            <person name="Yang Y."/>
        </authorList>
    </citation>
    <scope>NUCLEOTIDE SEQUENCE [LARGE SCALE GENOMIC DNA]</scope>
    <source>
        <strain evidence="25">Cfa_2016G</strain>
        <tissue evidence="25">Leaf</tissue>
    </source>
</reference>
<evidence type="ECO:0000256" key="16">
    <source>
        <dbReference type="ARBA" id="ARBA00047899"/>
    </source>
</evidence>
<dbReference type="GO" id="GO:0046872">
    <property type="term" value="F:metal ion binding"/>
    <property type="evidence" value="ECO:0007669"/>
    <property type="project" value="UniProtKB-KW"/>
</dbReference>
<dbReference type="SMART" id="SM00090">
    <property type="entry name" value="RIO"/>
    <property type="match status" value="1"/>
</dbReference>
<evidence type="ECO:0000256" key="6">
    <source>
        <dbReference type="ARBA" id="ARBA00022490"/>
    </source>
</evidence>
<dbReference type="InterPro" id="IPR017407">
    <property type="entry name" value="Ser/Thr_kinase_Rio1"/>
</dbReference>
<dbReference type="PROSITE" id="PS01245">
    <property type="entry name" value="RIO1"/>
    <property type="match status" value="1"/>
</dbReference>
<dbReference type="InterPro" id="IPR018934">
    <property type="entry name" value="RIO_dom"/>
</dbReference>
<keyword evidence="7" id="KW-0690">Ribosome biogenesis</keyword>
<feature type="compositionally biased region" description="Acidic residues" evidence="23">
    <location>
        <begin position="55"/>
        <end position="78"/>
    </location>
</feature>
<feature type="compositionally biased region" description="Basic residues" evidence="23">
    <location>
        <begin position="546"/>
        <end position="569"/>
    </location>
</feature>
<dbReference type="GO" id="GO:0005737">
    <property type="term" value="C:cytoplasm"/>
    <property type="evidence" value="ECO:0007669"/>
    <property type="project" value="UniProtKB-SubCell"/>
</dbReference>
<dbReference type="Pfam" id="PF01163">
    <property type="entry name" value="RIO1"/>
    <property type="match status" value="1"/>
</dbReference>
<keyword evidence="10" id="KW-0479">Metal-binding</keyword>
<evidence type="ECO:0000256" key="23">
    <source>
        <dbReference type="SAM" id="MobiDB-lite"/>
    </source>
</evidence>
<dbReference type="InterPro" id="IPR018935">
    <property type="entry name" value="RIO_kinase_CS"/>
</dbReference>
<keyword evidence="15" id="KW-0460">Magnesium</keyword>
<feature type="compositionally biased region" description="Basic and acidic residues" evidence="23">
    <location>
        <begin position="155"/>
        <end position="167"/>
    </location>
</feature>
<evidence type="ECO:0000256" key="13">
    <source>
        <dbReference type="ARBA" id="ARBA00022801"/>
    </source>
</evidence>
<keyword evidence="13" id="KW-0378">Hydrolase</keyword>
<evidence type="ECO:0000256" key="22">
    <source>
        <dbReference type="PIRSR" id="PIRSR038147-3"/>
    </source>
</evidence>
<evidence type="ECO:0000256" key="19">
    <source>
        <dbReference type="PIRNR" id="PIRNR038147"/>
    </source>
</evidence>
<dbReference type="AlphaFoldDB" id="A0A5N6KY04"/>
<dbReference type="SUPFAM" id="SSF56112">
    <property type="entry name" value="Protein kinase-like (PK-like)"/>
    <property type="match status" value="1"/>
</dbReference>
<dbReference type="FunFam" id="1.10.510.10:FF:000232">
    <property type="entry name" value="Serine/threonine-protein kinase RIO1"/>
    <property type="match status" value="1"/>
</dbReference>
<dbReference type="OrthoDB" id="205248at2759"/>
<sequence>MSGSTGASNGIADAHVPPHVFIQNRGYEDLPTAQDIQQAQIRNPEDLSLEALELNNEEQDDDDDDDIFDEGDTVEDFDIASTNPVDYTKTYNRQRQLNDPNVPESQKPKTNSQKPKINVAAMIDDQILSLQKHAAKLKLDKLSGEGESGGGASGSKDKSERATSEQVLDPRTRMILLQMLNRNLVSEVNGVISTGKEANVYHATTTTDDGRTLQRAIKIYKTSILVFKDRAKYVTGEHRFRQGFNKSSNRAMVKVWAEKEMRNLKRLNAAGIPSPEVIHLRSHVLLMTFIGDKKGWSAPLLRDVQFEDADEASQWRELYLQVLGYMRTMYQICHLVHGDLSEYNMLYHKGKAYVIDVSQSVEHEHPRSFEFLRMDIKNVGDFFNRKGVETISEQAIFGFVTASSGTVEVDEMRTALEKLGEVSKTQNGEDQVDTEVFRNQYMPQNLDQVYDIERDAEKVGKGQVGDLVYQSLLATKTDQTSASSEPNPNKESADANDDEEEDESDSDDENDDDRFSDSDKQPRGKRFQDKNEKKEHKQKVKEEKREKRKTKMPKHEKKKLMNQSGRGKK</sequence>
<dbReference type="GO" id="GO:0005524">
    <property type="term" value="F:ATP binding"/>
    <property type="evidence" value="ECO:0007669"/>
    <property type="project" value="UniProtKB-KW"/>
</dbReference>
<feature type="compositionally biased region" description="Polar residues" evidence="23">
    <location>
        <begin position="80"/>
        <end position="99"/>
    </location>
</feature>
<evidence type="ECO:0000313" key="26">
    <source>
        <dbReference type="Proteomes" id="UP000327013"/>
    </source>
</evidence>
<proteinExistence type="inferred from homology"/>
<evidence type="ECO:0000256" key="14">
    <source>
        <dbReference type="ARBA" id="ARBA00022840"/>
    </source>
</evidence>
<keyword evidence="14 19" id="KW-0067">ATP-binding</keyword>
<dbReference type="InterPro" id="IPR011009">
    <property type="entry name" value="Kinase-like_dom_sf"/>
</dbReference>
<feature type="region of interest" description="Disordered" evidence="23">
    <location>
        <begin position="141"/>
        <end position="167"/>
    </location>
</feature>
<evidence type="ECO:0000256" key="15">
    <source>
        <dbReference type="ARBA" id="ARBA00022842"/>
    </source>
</evidence>
<feature type="compositionally biased region" description="Acidic residues" evidence="23">
    <location>
        <begin position="494"/>
        <end position="512"/>
    </location>
</feature>
<evidence type="ECO:0000256" key="18">
    <source>
        <dbReference type="ARBA" id="ARBA00049360"/>
    </source>
</evidence>
<keyword evidence="11 19" id="KW-0547">Nucleotide-binding</keyword>
<comment type="cofactor">
    <cofactor evidence="1 22">
        <name>Mg(2+)</name>
        <dbReference type="ChEBI" id="CHEBI:18420"/>
    </cofactor>
</comment>
<evidence type="ECO:0000256" key="11">
    <source>
        <dbReference type="ARBA" id="ARBA00022741"/>
    </source>
</evidence>
<dbReference type="Proteomes" id="UP000327013">
    <property type="component" value="Unassembled WGS sequence"/>
</dbReference>
<keyword evidence="12 19" id="KW-0418">Kinase</keyword>
<evidence type="ECO:0000313" key="25">
    <source>
        <dbReference type="EMBL" id="KAB8360688.1"/>
    </source>
</evidence>
<feature type="binding site" evidence="21">
    <location>
        <position position="290"/>
    </location>
    <ligand>
        <name>ATP</name>
        <dbReference type="ChEBI" id="CHEBI:30616"/>
    </ligand>
</feature>
<dbReference type="Gene3D" id="3.30.200.20">
    <property type="entry name" value="Phosphorylase Kinase, domain 1"/>
    <property type="match status" value="1"/>
</dbReference>
<feature type="compositionally biased region" description="Polar residues" evidence="23">
    <location>
        <begin position="476"/>
        <end position="490"/>
    </location>
</feature>
<evidence type="ECO:0000256" key="7">
    <source>
        <dbReference type="ARBA" id="ARBA00022517"/>
    </source>
</evidence>
<feature type="region of interest" description="Disordered" evidence="23">
    <location>
        <begin position="476"/>
        <end position="569"/>
    </location>
</feature>
<feature type="compositionally biased region" description="Basic and acidic residues" evidence="23">
    <location>
        <begin position="513"/>
        <end position="545"/>
    </location>
</feature>
<gene>
    <name evidence="25" type="ORF">FH972_024425</name>
</gene>
<dbReference type="CDD" id="cd05147">
    <property type="entry name" value="RIO1_euk"/>
    <property type="match status" value="1"/>
</dbReference>
<organism evidence="25 26">
    <name type="scientific">Carpinus fangiana</name>
    <dbReference type="NCBI Taxonomy" id="176857"/>
    <lineage>
        <taxon>Eukaryota</taxon>
        <taxon>Viridiplantae</taxon>
        <taxon>Streptophyta</taxon>
        <taxon>Embryophyta</taxon>
        <taxon>Tracheophyta</taxon>
        <taxon>Spermatophyta</taxon>
        <taxon>Magnoliopsida</taxon>
        <taxon>eudicotyledons</taxon>
        <taxon>Gunneridae</taxon>
        <taxon>Pentapetalae</taxon>
        <taxon>rosids</taxon>
        <taxon>fabids</taxon>
        <taxon>Fagales</taxon>
        <taxon>Betulaceae</taxon>
        <taxon>Carpinus</taxon>
    </lineage>
</organism>
<dbReference type="InterPro" id="IPR000687">
    <property type="entry name" value="RIO_kinase"/>
</dbReference>
<keyword evidence="6" id="KW-0963">Cytoplasm</keyword>
<feature type="active site" description="Proton acceptor" evidence="20">
    <location>
        <position position="339"/>
    </location>
</feature>
<evidence type="ECO:0000256" key="8">
    <source>
        <dbReference type="ARBA" id="ARBA00022527"/>
    </source>
</evidence>
<dbReference type="PIRSF" id="PIRSF038147">
    <property type="entry name" value="Ser/Thr_PK_RIO1"/>
    <property type="match status" value="1"/>
</dbReference>
<evidence type="ECO:0000256" key="5">
    <source>
        <dbReference type="ARBA" id="ARBA00016038"/>
    </source>
</evidence>
<evidence type="ECO:0000256" key="20">
    <source>
        <dbReference type="PIRSR" id="PIRSR038147-1"/>
    </source>
</evidence>
<comment type="subcellular location">
    <subcellularLocation>
        <location evidence="2">Cytoplasm</location>
    </subcellularLocation>
</comment>
<dbReference type="EC" id="2.7.11.1" evidence="4 19"/>
<evidence type="ECO:0000256" key="17">
    <source>
        <dbReference type="ARBA" id="ARBA00048679"/>
    </source>
</evidence>
<feature type="binding site" evidence="22">
    <location>
        <position position="356"/>
    </location>
    <ligand>
        <name>Mg(2+)</name>
        <dbReference type="ChEBI" id="CHEBI:18420"/>
    </ligand>
</feature>